<reference evidence="3 4" key="1">
    <citation type="journal article" date="2020" name="bioRxiv">
        <title>Whole genome comparisons of ergot fungi reveals the divergence and evolution of species within the genus Claviceps are the result of varying mechanisms driving genome evolution and host range expansion.</title>
        <authorList>
            <person name="Wyka S.A."/>
            <person name="Mondo S.J."/>
            <person name="Liu M."/>
            <person name="Dettman J."/>
            <person name="Nalam V."/>
            <person name="Broders K.D."/>
        </authorList>
    </citation>
    <scope>NUCLEOTIDE SEQUENCE [LARGE SCALE GENOMIC DNA]</scope>
    <source>
        <strain evidence="3 4">CCC 1485</strain>
    </source>
</reference>
<dbReference type="Pfam" id="PF26113">
    <property type="entry name" value="GH16_XgeA"/>
    <property type="match status" value="1"/>
</dbReference>
<feature type="chain" id="PRO_5040166068" description="GH16 domain-containing protein" evidence="1">
    <location>
        <begin position="21"/>
        <end position="329"/>
    </location>
</feature>
<feature type="signal peptide" evidence="1">
    <location>
        <begin position="1"/>
        <end position="20"/>
    </location>
</feature>
<dbReference type="CDD" id="cd02182">
    <property type="entry name" value="GH16_Strep_laminarinase_like"/>
    <property type="match status" value="1"/>
</dbReference>
<dbReference type="EMBL" id="SRPO01000308">
    <property type="protein sequence ID" value="KAG5934431.1"/>
    <property type="molecule type" value="Genomic_DNA"/>
</dbReference>
<dbReference type="Proteomes" id="UP000706124">
    <property type="component" value="Unassembled WGS sequence"/>
</dbReference>
<dbReference type="InterPro" id="IPR000757">
    <property type="entry name" value="Beta-glucanase-like"/>
</dbReference>
<dbReference type="Gene3D" id="2.60.120.200">
    <property type="match status" value="1"/>
</dbReference>
<proteinExistence type="predicted"/>
<dbReference type="PANTHER" id="PTHR10963:SF60">
    <property type="entry name" value="GRAM-NEGATIVE BACTERIA-BINDING PROTEIN 1-RELATED"/>
    <property type="match status" value="1"/>
</dbReference>
<dbReference type="PANTHER" id="PTHR10963">
    <property type="entry name" value="GLYCOSYL HYDROLASE-RELATED"/>
    <property type="match status" value="1"/>
</dbReference>
<dbReference type="OrthoDB" id="192832at2759"/>
<dbReference type="AlphaFoldDB" id="A0A9P7M9L0"/>
<feature type="domain" description="GH16" evidence="2">
    <location>
        <begin position="28"/>
        <end position="324"/>
    </location>
</feature>
<dbReference type="GO" id="GO:0004553">
    <property type="term" value="F:hydrolase activity, hydrolyzing O-glycosyl compounds"/>
    <property type="evidence" value="ECO:0007669"/>
    <property type="project" value="InterPro"/>
</dbReference>
<evidence type="ECO:0000313" key="3">
    <source>
        <dbReference type="EMBL" id="KAG5934431.1"/>
    </source>
</evidence>
<keyword evidence="4" id="KW-1185">Reference proteome</keyword>
<dbReference type="PROSITE" id="PS51762">
    <property type="entry name" value="GH16_2"/>
    <property type="match status" value="1"/>
</dbReference>
<dbReference type="InterPro" id="IPR050546">
    <property type="entry name" value="Glycosyl_Hydrlase_16"/>
</dbReference>
<sequence length="329" mass="35604">MIRNTAKTALLALFSATALGNTAGDVKVDSRGSIMPAGFSRCLFYDDFSQAPGSLPDSSKWQIDLGTRYANGGPKNWGTGEIQVYTDHTQNVHITHDQTLKITPVRSNNGSWTSARIETTADWDFACPEGERMRVEARLKLGGQAKKNALGIWPAFWLLGSGYRNNYSAWPAVGEIDIMESVNGLDKMWHTIHCGKYPSGVCNEPNGIGHPTKDVQRSSWHTIALDVDRRHPAGHGKQSMSWLIDGETRWAVHESNLTSPGNSTTAQAWNALVANPKMLLFNVAVGGALPNAFSGIDTPTNTTRGGDGASMEVDYAAVYLTSTGLALPL</sequence>
<protein>
    <recommendedName>
        <fullName evidence="2">GH16 domain-containing protein</fullName>
    </recommendedName>
</protein>
<organism evidence="3 4">
    <name type="scientific">Claviceps pazoutovae</name>
    <dbReference type="NCBI Taxonomy" id="1649127"/>
    <lineage>
        <taxon>Eukaryota</taxon>
        <taxon>Fungi</taxon>
        <taxon>Dikarya</taxon>
        <taxon>Ascomycota</taxon>
        <taxon>Pezizomycotina</taxon>
        <taxon>Sordariomycetes</taxon>
        <taxon>Hypocreomycetidae</taxon>
        <taxon>Hypocreales</taxon>
        <taxon>Clavicipitaceae</taxon>
        <taxon>Claviceps</taxon>
    </lineage>
</organism>
<evidence type="ECO:0000259" key="2">
    <source>
        <dbReference type="PROSITE" id="PS51762"/>
    </source>
</evidence>
<comment type="caution">
    <text evidence="3">The sequence shown here is derived from an EMBL/GenBank/DDBJ whole genome shotgun (WGS) entry which is preliminary data.</text>
</comment>
<dbReference type="GO" id="GO:0005975">
    <property type="term" value="P:carbohydrate metabolic process"/>
    <property type="evidence" value="ECO:0007669"/>
    <property type="project" value="InterPro"/>
</dbReference>
<accession>A0A9P7M9L0</accession>
<keyword evidence="1" id="KW-0732">Signal</keyword>
<dbReference type="InterPro" id="IPR013320">
    <property type="entry name" value="ConA-like_dom_sf"/>
</dbReference>
<dbReference type="SUPFAM" id="SSF49899">
    <property type="entry name" value="Concanavalin A-like lectins/glucanases"/>
    <property type="match status" value="1"/>
</dbReference>
<gene>
    <name evidence="3" type="ORF">E4U60_003851</name>
</gene>
<evidence type="ECO:0000313" key="4">
    <source>
        <dbReference type="Proteomes" id="UP000706124"/>
    </source>
</evidence>
<name>A0A9P7M9L0_9HYPO</name>
<evidence type="ECO:0000256" key="1">
    <source>
        <dbReference type="SAM" id="SignalP"/>
    </source>
</evidence>